<sequence length="178" mass="20146">MVSWSVKLGWGSQSSEAEAAEQEFLVLMLPGRRVPPEMGFLGVLPILILFIILGGVQKPGLVEAFFLSKYQRQCPRNRVRCEIQERDLCMNSRDCPKKMKCCPFSCGKKCLDVNKDVCTLPKVPGPCNAFFVRWWYDEQKETCSSFIYGGCQGNNNNFQSESVCQAICPRRKSVSWLG</sequence>
<name>A0AC11BX69_SHEEP</name>
<reference evidence="1" key="3">
    <citation type="submission" date="2025-09" db="UniProtKB">
        <authorList>
            <consortium name="Ensembl"/>
        </authorList>
    </citation>
    <scope>IDENTIFICATION</scope>
</reference>
<protein>
    <submittedName>
        <fullName evidence="1">Uncharacterized protein</fullName>
    </submittedName>
</protein>
<reference evidence="1" key="2">
    <citation type="submission" date="2025-08" db="UniProtKB">
        <authorList>
            <consortium name="Ensembl"/>
        </authorList>
    </citation>
    <scope>IDENTIFICATION</scope>
</reference>
<proteinExistence type="predicted"/>
<reference evidence="1" key="1">
    <citation type="submission" date="2020-11" db="EMBL/GenBank/DDBJ databases">
        <authorList>
            <person name="Davenport K.M."/>
            <person name="Bickhart D.M."/>
            <person name="Smith T.P.L."/>
            <person name="Murdoch B.M."/>
            <person name="Rosen B.D."/>
        </authorList>
    </citation>
    <scope>NUCLEOTIDE SEQUENCE [LARGE SCALE GENOMIC DNA]</scope>
    <source>
        <strain evidence="1">OAR_USU_Benz2616</strain>
    </source>
</reference>
<accession>A0AC11BX69</accession>
<evidence type="ECO:0000313" key="1">
    <source>
        <dbReference type="Ensembl" id="ENSOARP00020018729.2"/>
    </source>
</evidence>
<organism evidence="1">
    <name type="scientific">Ovis aries</name>
    <name type="common">Sheep</name>
    <dbReference type="NCBI Taxonomy" id="9940"/>
    <lineage>
        <taxon>Eukaryota</taxon>
        <taxon>Metazoa</taxon>
        <taxon>Chordata</taxon>
        <taxon>Craniata</taxon>
        <taxon>Vertebrata</taxon>
        <taxon>Euteleostomi</taxon>
        <taxon>Mammalia</taxon>
        <taxon>Eutheria</taxon>
        <taxon>Laurasiatheria</taxon>
        <taxon>Artiodactyla</taxon>
        <taxon>Ruminantia</taxon>
        <taxon>Pecora</taxon>
        <taxon>Bovidae</taxon>
        <taxon>Caprinae</taxon>
        <taxon>Ovis</taxon>
    </lineage>
</organism>
<dbReference type="Ensembl" id="ENSOART00020022594.2">
    <property type="protein sequence ID" value="ENSOARP00020018729.2"/>
    <property type="gene ID" value="ENSOARG00020014707.2"/>
</dbReference>